<sequence length="1030" mass="114675">MDNDFPCQLFTCFFNDGPPCHRRSGNIGGRKSHNNVLGWDSGQSIEWVAQNQVKGEHWLPTQPIVAPLLPPNKTDVYSSSPHIKTDPADFTQHMQNFYLDHYKHAFQTMSHLLSESSTHGQTSYSRQWRRRFLNRLKYTMCPVTSTRTRAQRYDSFFEDAIHDIPPALLAELLQEDLAFQRGQEKYQELDTGGALGCVSFSESSDFQDGCLIYPSNQGLQTLNFHRVALKSNSHDVPQLETVGSPTTYNLNGSIRQVSTGTLQETVHVGVRSDHFCGAWIVGDSVKPRALGVIQTQQPATCLVVSPHISEELLVASESGAVCLWTVGKGLTKVREEDSNLYFNANSAWRWCEFSAHPRVMIYADRTGADLTDFRTGDHNSYTLFRIGKVSESKSGERLILSQYLSEVHAHHHLVATQYSAYIMDERMPSVPMLKWEHGMKRPPMFAHALAGTSPERSHRVLLGSQNTQELMMMQYSGGCFRPCMAQGAHQKLLCPSETLAHLPLRLPHRKQAAQDRLSLPAAGLTAMQTSQHVCVLQLSSAGDLFYQTLQLCSEGPAEKSTQPPTSSGNGQEVDGSRPPSSVDSSVDDDDDDDDRARLRRPPPGGLEVVVNSPELFDPSDIESEGGQGYAESSQPVGRSSCPTTALADVLQPHQEVLRAWNEWLVALDSEENIKHSNSPFTHCVKLVKELSIYVLPQRDPHIECAIQSVRQALRKATRTGEVLTHSATRLPPLRVTPAPGATEPSKWTDELSERLSETWRGRWRQWWDDRLGLNHEQKREALRKKRRQEKSKRRRRISLSGSFTSSVSYQSDSELSAWSECNSQDLGSDWEEEVAAPPGSKDGALSPEIPTTSDIGLGKPLFQSTQSTEREALVPATEARKASIPADPSASPPLLLAAESSQASVAPSLPQKRLGRTEQGTLHSLSQKRPQRTEQNSLDPLPQKRLGRTEQNTQDPLPQKRPRRTEQDILDSLFSSQEPSQSLLEQSSIPMVTPSSQLSSFSSSQRPPQVRASHSQASQSQAKKRARMGF</sequence>
<dbReference type="InterPro" id="IPR038801">
    <property type="entry name" value="TAF1C"/>
</dbReference>
<protein>
    <recommendedName>
        <fullName evidence="6">TATA box-binding protein-associated factor RNA polymerase I subunit C</fullName>
    </recommendedName>
</protein>
<feature type="region of interest" description="Disordered" evidence="1">
    <location>
        <begin position="820"/>
        <end position="1030"/>
    </location>
</feature>
<dbReference type="InterPro" id="IPR049090">
    <property type="entry name" value="TAF1C_HB"/>
</dbReference>
<feature type="region of interest" description="Disordered" evidence="1">
    <location>
        <begin position="720"/>
        <end position="749"/>
    </location>
</feature>
<keyword evidence="5" id="KW-1185">Reference proteome</keyword>
<dbReference type="PANTHER" id="PTHR15319:SF1">
    <property type="entry name" value="TATA BOX-BINDING PROTEIN-ASSOCIATED FACTOR RNA POLYMERASE I SUBUNIT C"/>
    <property type="match status" value="1"/>
</dbReference>
<organism evidence="4 5">
    <name type="scientific">Coilia grayii</name>
    <name type="common">Gray's grenadier anchovy</name>
    <dbReference type="NCBI Taxonomy" id="363190"/>
    <lineage>
        <taxon>Eukaryota</taxon>
        <taxon>Metazoa</taxon>
        <taxon>Chordata</taxon>
        <taxon>Craniata</taxon>
        <taxon>Vertebrata</taxon>
        <taxon>Euteleostomi</taxon>
        <taxon>Actinopterygii</taxon>
        <taxon>Neopterygii</taxon>
        <taxon>Teleostei</taxon>
        <taxon>Clupei</taxon>
        <taxon>Clupeiformes</taxon>
        <taxon>Clupeoidei</taxon>
        <taxon>Engraulidae</taxon>
        <taxon>Coilinae</taxon>
        <taxon>Coilia</taxon>
    </lineage>
</organism>
<name>A0ABD1KKQ1_9TELE</name>
<gene>
    <name evidence="4" type="ORF">ACEWY4_004073</name>
</gene>
<dbReference type="EMBL" id="JBHFQA010000004">
    <property type="protein sequence ID" value="KAL2099679.1"/>
    <property type="molecule type" value="Genomic_DNA"/>
</dbReference>
<dbReference type="Pfam" id="PF20641">
    <property type="entry name" value="TAF1C_beta-prop"/>
    <property type="match status" value="1"/>
</dbReference>
<feature type="compositionally biased region" description="Polar residues" evidence="1">
    <location>
        <begin position="630"/>
        <end position="641"/>
    </location>
</feature>
<feature type="domain" description="TAF1C beta-propeller" evidence="2">
    <location>
        <begin position="268"/>
        <end position="405"/>
    </location>
</feature>
<comment type="caution">
    <text evidence="4">The sequence shown here is derived from an EMBL/GenBank/DDBJ whole genome shotgun (WGS) entry which is preliminary data.</text>
</comment>
<feature type="region of interest" description="Disordered" evidence="1">
    <location>
        <begin position="555"/>
        <end position="641"/>
    </location>
</feature>
<reference evidence="4 5" key="1">
    <citation type="submission" date="2024-09" db="EMBL/GenBank/DDBJ databases">
        <title>A chromosome-level genome assembly of Gray's grenadier anchovy, Coilia grayii.</title>
        <authorList>
            <person name="Fu Z."/>
        </authorList>
    </citation>
    <scope>NUCLEOTIDE SEQUENCE [LARGE SCALE GENOMIC DNA]</scope>
    <source>
        <strain evidence="4">G4</strain>
        <tissue evidence="4">Muscle</tissue>
    </source>
</reference>
<proteinExistence type="predicted"/>
<dbReference type="AlphaFoldDB" id="A0ABD1KKQ1"/>
<dbReference type="InterPro" id="IPR049087">
    <property type="entry name" value="TAF1C_beta-prop"/>
</dbReference>
<dbReference type="PANTHER" id="PTHR15319">
    <property type="entry name" value="TATA BOX-BINDING PROTEIN ASSOCIATED FACTOR RNA POLYMERASE I SUBUNIT C"/>
    <property type="match status" value="1"/>
</dbReference>
<evidence type="ECO:0000256" key="1">
    <source>
        <dbReference type="SAM" id="MobiDB-lite"/>
    </source>
</evidence>
<evidence type="ECO:0000259" key="3">
    <source>
        <dbReference type="Pfam" id="PF20642"/>
    </source>
</evidence>
<accession>A0ABD1KKQ1</accession>
<evidence type="ECO:0000259" key="2">
    <source>
        <dbReference type="Pfam" id="PF20641"/>
    </source>
</evidence>
<evidence type="ECO:0008006" key="6">
    <source>
        <dbReference type="Google" id="ProtNLM"/>
    </source>
</evidence>
<feature type="compositionally biased region" description="Polar residues" evidence="1">
    <location>
        <begin position="918"/>
        <end position="938"/>
    </location>
</feature>
<feature type="compositionally biased region" description="Low complexity" evidence="1">
    <location>
        <begin position="972"/>
        <end position="1021"/>
    </location>
</feature>
<evidence type="ECO:0000313" key="5">
    <source>
        <dbReference type="Proteomes" id="UP001591681"/>
    </source>
</evidence>
<feature type="compositionally biased region" description="Polar residues" evidence="1">
    <location>
        <begin position="559"/>
        <end position="570"/>
    </location>
</feature>
<evidence type="ECO:0000313" key="4">
    <source>
        <dbReference type="EMBL" id="KAL2099679.1"/>
    </source>
</evidence>
<dbReference type="Proteomes" id="UP001591681">
    <property type="component" value="Unassembled WGS sequence"/>
</dbReference>
<feature type="domain" description="TAF1C helical bundle" evidence="3">
    <location>
        <begin position="513"/>
        <end position="806"/>
    </location>
</feature>
<feature type="compositionally biased region" description="Low complexity" evidence="1">
    <location>
        <begin position="882"/>
        <end position="904"/>
    </location>
</feature>
<dbReference type="Pfam" id="PF20642">
    <property type="entry name" value="TAF1C_HB"/>
    <property type="match status" value="1"/>
</dbReference>